<feature type="transmembrane region" description="Helical" evidence="1">
    <location>
        <begin position="181"/>
        <end position="204"/>
    </location>
</feature>
<reference evidence="3" key="1">
    <citation type="submission" date="2016-10" db="EMBL/GenBank/DDBJ databases">
        <authorList>
            <person name="Varghese N."/>
            <person name="Submissions S."/>
        </authorList>
    </citation>
    <scope>NUCLEOTIDE SEQUENCE [LARGE SCALE GENOMIC DNA]</scope>
    <source>
        <strain evidence="3">CGMCC 1.8946</strain>
    </source>
</reference>
<feature type="transmembrane region" description="Helical" evidence="1">
    <location>
        <begin position="100"/>
        <end position="128"/>
    </location>
</feature>
<gene>
    <name evidence="2" type="ORF">SAMN04487970_102249</name>
</gene>
<keyword evidence="1" id="KW-1133">Transmembrane helix</keyword>
<evidence type="ECO:0000256" key="1">
    <source>
        <dbReference type="SAM" id="Phobius"/>
    </source>
</evidence>
<keyword evidence="1" id="KW-0472">Membrane</keyword>
<feature type="transmembrane region" description="Helical" evidence="1">
    <location>
        <begin position="148"/>
        <end position="169"/>
    </location>
</feature>
<dbReference type="OrthoDB" id="2677990at2"/>
<dbReference type="AlphaFoldDB" id="A0A1G4S2F2"/>
<protein>
    <submittedName>
        <fullName evidence="2">ABC-2 family transporter protein</fullName>
    </submittedName>
</protein>
<feature type="transmembrane region" description="Helical" evidence="1">
    <location>
        <begin position="20"/>
        <end position="41"/>
    </location>
</feature>
<proteinExistence type="predicted"/>
<keyword evidence="3" id="KW-1185">Reference proteome</keyword>
<evidence type="ECO:0000313" key="3">
    <source>
        <dbReference type="Proteomes" id="UP000198601"/>
    </source>
</evidence>
<organism evidence="2 3">
    <name type="scientific">Paenibacillus tianmuensis</name>
    <dbReference type="NCBI Taxonomy" id="624147"/>
    <lineage>
        <taxon>Bacteria</taxon>
        <taxon>Bacillati</taxon>
        <taxon>Bacillota</taxon>
        <taxon>Bacilli</taxon>
        <taxon>Bacillales</taxon>
        <taxon>Paenibacillaceae</taxon>
        <taxon>Paenibacillus</taxon>
    </lineage>
</organism>
<dbReference type="PANTHER" id="PTHR37305">
    <property type="entry name" value="INTEGRAL MEMBRANE PROTEIN-RELATED"/>
    <property type="match status" value="1"/>
</dbReference>
<dbReference type="RefSeq" id="WP_090673315.1">
    <property type="nucleotide sequence ID" value="NZ_FMTT01000022.1"/>
</dbReference>
<accession>A0A1G4S2F2</accession>
<dbReference type="PANTHER" id="PTHR37305:SF1">
    <property type="entry name" value="MEMBRANE PROTEIN"/>
    <property type="match status" value="1"/>
</dbReference>
<name>A0A1G4S2F2_9BACL</name>
<keyword evidence="1" id="KW-0812">Transmembrane</keyword>
<feature type="transmembrane region" description="Helical" evidence="1">
    <location>
        <begin position="234"/>
        <end position="254"/>
    </location>
</feature>
<sequence>MRTLIVCEVEKLVRRKWIWVIFLSTPFLAYTAGSYFLWLNLLDSSSSVSPSLFPMFGLRQNLYFICNIVVAVLVAAVYTEEFRGGQLRFLFLRRYSRGQIFFCKQFVIQLCILMLLLAFGISLVAVGIVRLPLELSSLHSALGYTVEYYILAYASLVGISCVFSFIAMYSKNVTYAIGISLAYVLVSLLFDGLYLKLAALFSYFPYLRDLISYVLVPYMQHTGLHTALSGSESALWAIATVLIVNSFVFTWLAYRRFVADDYMN</sequence>
<evidence type="ECO:0000313" key="2">
    <source>
        <dbReference type="EMBL" id="SCW63413.1"/>
    </source>
</evidence>
<dbReference type="Proteomes" id="UP000198601">
    <property type="component" value="Unassembled WGS sequence"/>
</dbReference>
<dbReference type="STRING" id="624147.SAMN04487970_102249"/>
<feature type="transmembrane region" description="Helical" evidence="1">
    <location>
        <begin position="61"/>
        <end position="79"/>
    </location>
</feature>
<dbReference type="EMBL" id="FMTT01000022">
    <property type="protein sequence ID" value="SCW63413.1"/>
    <property type="molecule type" value="Genomic_DNA"/>
</dbReference>
<dbReference type="Pfam" id="PF12730">
    <property type="entry name" value="ABC2_membrane_4"/>
    <property type="match status" value="1"/>
</dbReference>